<dbReference type="PROSITE" id="PS51543">
    <property type="entry name" value="FYRC"/>
    <property type="match status" value="1"/>
</dbReference>
<organism evidence="4 5">
    <name type="scientific">Popillia japonica</name>
    <name type="common">Japanese beetle</name>
    <dbReference type="NCBI Taxonomy" id="7064"/>
    <lineage>
        <taxon>Eukaryota</taxon>
        <taxon>Metazoa</taxon>
        <taxon>Ecdysozoa</taxon>
        <taxon>Arthropoda</taxon>
        <taxon>Hexapoda</taxon>
        <taxon>Insecta</taxon>
        <taxon>Pterygota</taxon>
        <taxon>Neoptera</taxon>
        <taxon>Endopterygota</taxon>
        <taxon>Coleoptera</taxon>
        <taxon>Polyphaga</taxon>
        <taxon>Scarabaeiformia</taxon>
        <taxon>Scarabaeidae</taxon>
        <taxon>Rutelinae</taxon>
        <taxon>Popillia</taxon>
    </lineage>
</organism>
<evidence type="ECO:0000313" key="4">
    <source>
        <dbReference type="EMBL" id="KAK9727712.1"/>
    </source>
</evidence>
<sequence length="345" mass="39375">MSDKFFHGIKVIKPEREPSKYKLKLDNIKQQIKEFVFENAALCDEISEIQEEIIIRSEERKFLLRKLCQYELQTEMEVEALSKSGFSQTSSTTHGEPASKKSKRKSSDNNEKSTKPRKSSVKIRKKLVQPIPLDSTGRPVFPIELGNLTIHSLGEVLSDRKEFHCEEAIYPVGYVSTRIYGSLKDPTVKCMYTYPTVKCMYTCKISDSNGMPRFEIASDDNEGPIIGGTPDVCHSLLLQRINDVLSLNVVTTRPRGNDFFGLTHPTVLNLIQSSPGTRKCSNYKWSRFEVSKNGDQYLEDADATLNYDLLQRSIDFRKYKMAPDVLQRPSDDFLDSKSGLRDYII</sequence>
<protein>
    <submittedName>
        <fullName evidence="4">F/Y rich C-terminus</fullName>
    </submittedName>
</protein>
<accession>A0AAW1L3L0</accession>
<dbReference type="Gene3D" id="3.30.160.360">
    <property type="match status" value="1"/>
</dbReference>
<dbReference type="Proteomes" id="UP001458880">
    <property type="component" value="Unassembled WGS sequence"/>
</dbReference>
<proteinExistence type="predicted"/>
<dbReference type="EMBL" id="JASPKY010000176">
    <property type="protein sequence ID" value="KAK9727712.1"/>
    <property type="molecule type" value="Genomic_DNA"/>
</dbReference>
<feature type="compositionally biased region" description="Polar residues" evidence="3">
    <location>
        <begin position="84"/>
        <end position="94"/>
    </location>
</feature>
<evidence type="ECO:0000256" key="2">
    <source>
        <dbReference type="ARBA" id="ARBA00023242"/>
    </source>
</evidence>
<name>A0AAW1L3L0_POPJA</name>
<feature type="region of interest" description="Disordered" evidence="3">
    <location>
        <begin position="83"/>
        <end position="122"/>
    </location>
</feature>
<dbReference type="SMART" id="SM00541">
    <property type="entry name" value="FYRN"/>
    <property type="match status" value="1"/>
</dbReference>
<reference evidence="4 5" key="1">
    <citation type="journal article" date="2024" name="BMC Genomics">
        <title>De novo assembly and annotation of Popillia japonica's genome with initial clues to its potential as an invasive pest.</title>
        <authorList>
            <person name="Cucini C."/>
            <person name="Boschi S."/>
            <person name="Funari R."/>
            <person name="Cardaioli E."/>
            <person name="Iannotti N."/>
            <person name="Marturano G."/>
            <person name="Paoli F."/>
            <person name="Bruttini M."/>
            <person name="Carapelli A."/>
            <person name="Frati F."/>
            <person name="Nardi F."/>
        </authorList>
    </citation>
    <scope>NUCLEOTIDE SEQUENCE [LARGE SCALE GENOMIC DNA]</scope>
    <source>
        <strain evidence="4">DMR45628</strain>
    </source>
</reference>
<keyword evidence="2" id="KW-0539">Nucleus</keyword>
<dbReference type="PANTHER" id="PTHR22715:SF0">
    <property type="entry name" value="TRANSFORMING GROWTH FACTOR BETA REGULATOR 1"/>
    <property type="match status" value="1"/>
</dbReference>
<dbReference type="GO" id="GO:0051726">
    <property type="term" value="P:regulation of cell cycle"/>
    <property type="evidence" value="ECO:0007669"/>
    <property type="project" value="TreeGrafter"/>
</dbReference>
<evidence type="ECO:0000313" key="5">
    <source>
        <dbReference type="Proteomes" id="UP001458880"/>
    </source>
</evidence>
<dbReference type="Pfam" id="PF05964">
    <property type="entry name" value="FYRN"/>
    <property type="match status" value="1"/>
</dbReference>
<dbReference type="AlphaFoldDB" id="A0AAW1L3L0"/>
<evidence type="ECO:0000256" key="3">
    <source>
        <dbReference type="SAM" id="MobiDB-lite"/>
    </source>
</evidence>
<gene>
    <name evidence="4" type="ORF">QE152_g19020</name>
</gene>
<comment type="caution">
    <text evidence="4">The sequence shown here is derived from an EMBL/GenBank/DDBJ whole genome shotgun (WGS) entry which is preliminary data.</text>
</comment>
<feature type="compositionally biased region" description="Basic and acidic residues" evidence="3">
    <location>
        <begin position="105"/>
        <end position="114"/>
    </location>
</feature>
<dbReference type="GO" id="GO:0005634">
    <property type="term" value="C:nucleus"/>
    <property type="evidence" value="ECO:0007669"/>
    <property type="project" value="UniProtKB-SubCell"/>
</dbReference>
<evidence type="ECO:0000256" key="1">
    <source>
        <dbReference type="ARBA" id="ARBA00004123"/>
    </source>
</evidence>
<dbReference type="PROSITE" id="PS51542">
    <property type="entry name" value="FYRN"/>
    <property type="match status" value="1"/>
</dbReference>
<comment type="subcellular location">
    <subcellularLocation>
        <location evidence="1">Nucleus</location>
    </subcellularLocation>
</comment>
<dbReference type="Pfam" id="PF05965">
    <property type="entry name" value="FYRC"/>
    <property type="match status" value="1"/>
</dbReference>
<dbReference type="SMART" id="SM00542">
    <property type="entry name" value="FYRC"/>
    <property type="match status" value="1"/>
</dbReference>
<dbReference type="InterPro" id="IPR003888">
    <property type="entry name" value="FYrich_N"/>
</dbReference>
<dbReference type="InterPro" id="IPR003889">
    <property type="entry name" value="FYrich_C"/>
</dbReference>
<dbReference type="PANTHER" id="PTHR22715">
    <property type="entry name" value="TRANSFORMING GROWTH FACTOR BETA REGULATED GENE 1"/>
    <property type="match status" value="1"/>
</dbReference>
<dbReference type="InterPro" id="IPR040092">
    <property type="entry name" value="TBRG1"/>
</dbReference>
<keyword evidence="5" id="KW-1185">Reference proteome</keyword>